<evidence type="ECO:0000313" key="5">
    <source>
        <dbReference type="EMBL" id="KXK26624.1"/>
    </source>
</evidence>
<reference evidence="5 6" key="1">
    <citation type="submission" date="2015-02" db="EMBL/GenBank/DDBJ databases">
        <title>Improved understanding of the partial-nitritation anammox process through 23 genomes representing the majority of the microbial community.</title>
        <authorList>
            <person name="Speth D.R."/>
            <person name="In T Zandt M."/>
            <person name="Guerrero Cruz S."/>
            <person name="Jetten M.S."/>
            <person name="Dutilh B.E."/>
        </authorList>
    </citation>
    <scope>NUCLEOTIDE SEQUENCE [LARGE SCALE GENOMIC DNA]</scope>
    <source>
        <strain evidence="5">OLB20</strain>
    </source>
</reference>
<dbReference type="AlphaFoldDB" id="A0A136LY79"/>
<comment type="caution">
    <text evidence="5">The sequence shown here is derived from an EMBL/GenBank/DDBJ whole genome shotgun (WGS) entry which is preliminary data.</text>
</comment>
<dbReference type="EMBL" id="JYNZ01000003">
    <property type="protein sequence ID" value="KXK26624.1"/>
    <property type="molecule type" value="Genomic_DNA"/>
</dbReference>
<dbReference type="GO" id="GO:0016887">
    <property type="term" value="F:ATP hydrolysis activity"/>
    <property type="evidence" value="ECO:0007669"/>
    <property type="project" value="TreeGrafter"/>
</dbReference>
<dbReference type="Pfam" id="PF00437">
    <property type="entry name" value="T2SSE"/>
    <property type="match status" value="1"/>
</dbReference>
<proteinExistence type="inferred from homology"/>
<organism evidence="5 6">
    <name type="scientific">candidate division WS6 bacterium OLB20</name>
    <dbReference type="NCBI Taxonomy" id="1617426"/>
    <lineage>
        <taxon>Bacteria</taxon>
        <taxon>Candidatus Dojkabacteria</taxon>
    </lineage>
</organism>
<keyword evidence="3" id="KW-0067">ATP-binding</keyword>
<dbReference type="Gene3D" id="3.40.50.300">
    <property type="entry name" value="P-loop containing nucleotide triphosphate hydrolases"/>
    <property type="match status" value="1"/>
</dbReference>
<dbReference type="SUPFAM" id="SSF160246">
    <property type="entry name" value="EspE N-terminal domain-like"/>
    <property type="match status" value="1"/>
</dbReference>
<dbReference type="CDD" id="cd01129">
    <property type="entry name" value="PulE-GspE-like"/>
    <property type="match status" value="1"/>
</dbReference>
<dbReference type="FunFam" id="3.40.50.300:FF:000398">
    <property type="entry name" value="Type IV pilus assembly ATPase PilB"/>
    <property type="match status" value="1"/>
</dbReference>
<dbReference type="InterPro" id="IPR007831">
    <property type="entry name" value="T2SS_GspE_N"/>
</dbReference>
<dbReference type="InterPro" id="IPR027417">
    <property type="entry name" value="P-loop_NTPase"/>
</dbReference>
<dbReference type="GO" id="GO:0005886">
    <property type="term" value="C:plasma membrane"/>
    <property type="evidence" value="ECO:0007669"/>
    <property type="project" value="TreeGrafter"/>
</dbReference>
<feature type="domain" description="Bacterial type II secretion system protein E" evidence="4">
    <location>
        <begin position="361"/>
        <end position="375"/>
    </location>
</feature>
<dbReference type="PATRIC" id="fig|1617426.3.peg.627"/>
<dbReference type="GO" id="GO:0005524">
    <property type="term" value="F:ATP binding"/>
    <property type="evidence" value="ECO:0007669"/>
    <property type="project" value="UniProtKB-KW"/>
</dbReference>
<sequence>MKLDNNAIKQILVKGNYISKEELAKVEAEVKRNKNDLIDYLFTQGILTKDLLGQAIAEAFGVMYADLNTNIPSRQDVLVIPKEIGKQYRAVMYADNKSEVIIATDAPDAQGLVDAMKQIFKQRTIRIAYGLTEDIDSLLVHYREPLETRVQKIIQQSDRIAPEVVVEIIDDAIVDRASDIHFEPQENEVIIRIRIDGVLQEAGRIEKQYYDNILNLIKVNAHMRIDEHSSAQDGSMRIKKGTKTIDMRVSVVPTLDGEKITIRILSEYVKRFSLSEIGLSEPDQDLLIEASKRPFGMILVTGPTGAGKTSTLYAVLRILNSPEVNVTTIEDPVEYKIKGVNHIQVNKETNLTFSKGLRSIVRQDPDVILVGEIRDQETAEIAVNAALTGHLLLSTFHANDAPTAIPRLRDMGIESFLLASTLELIVAQRLVRKICQTCRVSKNYKISDLEEKHPQIKGYFSEKEVRLYESKGCDACNYTGYTGRSAIFEFINMTREMKDLILNDPSTSEIWALATEQGAHSMFEDGMEKVIRGVTSISEVLRVAPPIQTKHLRKSAKKK</sequence>
<evidence type="ECO:0000259" key="4">
    <source>
        <dbReference type="PROSITE" id="PS00662"/>
    </source>
</evidence>
<accession>A0A136LY79</accession>
<dbReference type="Pfam" id="PF05157">
    <property type="entry name" value="MshEN"/>
    <property type="match status" value="1"/>
</dbReference>
<evidence type="ECO:0000256" key="2">
    <source>
        <dbReference type="ARBA" id="ARBA00022741"/>
    </source>
</evidence>
<dbReference type="InterPro" id="IPR037257">
    <property type="entry name" value="T2SS_E_N_sf"/>
</dbReference>
<evidence type="ECO:0000256" key="1">
    <source>
        <dbReference type="ARBA" id="ARBA00006611"/>
    </source>
</evidence>
<dbReference type="STRING" id="1617426.TR69_WS6001000631"/>
<keyword evidence="2" id="KW-0547">Nucleotide-binding</keyword>
<name>A0A136LY79_9BACT</name>
<protein>
    <submittedName>
        <fullName evidence="5">Putative type II secretion system protein E</fullName>
    </submittedName>
</protein>
<evidence type="ECO:0000256" key="3">
    <source>
        <dbReference type="ARBA" id="ARBA00022840"/>
    </source>
</evidence>
<dbReference type="PANTHER" id="PTHR30258">
    <property type="entry name" value="TYPE II SECRETION SYSTEM PROTEIN GSPE-RELATED"/>
    <property type="match status" value="1"/>
</dbReference>
<gene>
    <name evidence="5" type="primary">gspE</name>
    <name evidence="5" type="ORF">TR69_WS6001000631</name>
</gene>
<dbReference type="SUPFAM" id="SSF52540">
    <property type="entry name" value="P-loop containing nucleoside triphosphate hydrolases"/>
    <property type="match status" value="1"/>
</dbReference>
<evidence type="ECO:0000313" key="6">
    <source>
        <dbReference type="Proteomes" id="UP000070457"/>
    </source>
</evidence>
<dbReference type="InterPro" id="IPR001482">
    <property type="entry name" value="T2SS/T4SS_dom"/>
</dbReference>
<dbReference type="PANTHER" id="PTHR30258:SF1">
    <property type="entry name" value="PROTEIN TRANSPORT PROTEIN HOFB HOMOLOG"/>
    <property type="match status" value="1"/>
</dbReference>
<dbReference type="Gene3D" id="3.30.450.90">
    <property type="match status" value="1"/>
</dbReference>
<comment type="similarity">
    <text evidence="1">Belongs to the GSP E family.</text>
</comment>
<dbReference type="PROSITE" id="PS00662">
    <property type="entry name" value="T2SP_E"/>
    <property type="match status" value="1"/>
</dbReference>
<dbReference type="Proteomes" id="UP000070457">
    <property type="component" value="Unassembled WGS sequence"/>
</dbReference>